<dbReference type="GO" id="GO:0006085">
    <property type="term" value="P:acetyl-CoA biosynthetic process"/>
    <property type="evidence" value="ECO:0007669"/>
    <property type="project" value="TreeGrafter"/>
</dbReference>
<dbReference type="AlphaFoldDB" id="A0AAF3F910"/>
<reference evidence="2" key="1">
    <citation type="submission" date="2024-02" db="UniProtKB">
        <authorList>
            <consortium name="WormBaseParasite"/>
        </authorList>
    </citation>
    <scope>IDENTIFICATION</scope>
</reference>
<evidence type="ECO:0000313" key="1">
    <source>
        <dbReference type="Proteomes" id="UP000887575"/>
    </source>
</evidence>
<dbReference type="PANTHER" id="PTHR23118:SF42">
    <property type="entry name" value="ATP-CITRATE SYNTHASE"/>
    <property type="match status" value="1"/>
</dbReference>
<dbReference type="GO" id="GO:0005829">
    <property type="term" value="C:cytosol"/>
    <property type="evidence" value="ECO:0007669"/>
    <property type="project" value="TreeGrafter"/>
</dbReference>
<dbReference type="WBParaSite" id="MBELARI_LOCUS3386">
    <property type="protein sequence ID" value="MBELARI_LOCUS3386"/>
    <property type="gene ID" value="MBELARI_LOCUS3386"/>
</dbReference>
<protein>
    <submittedName>
        <fullName evidence="2">Uncharacterized protein</fullName>
    </submittedName>
</protein>
<proteinExistence type="predicted"/>
<keyword evidence="1" id="KW-1185">Reference proteome</keyword>
<dbReference type="GO" id="GO:0006633">
    <property type="term" value="P:fatty acid biosynthetic process"/>
    <property type="evidence" value="ECO:0007669"/>
    <property type="project" value="TreeGrafter"/>
</dbReference>
<organism evidence="1 2">
    <name type="scientific">Mesorhabditis belari</name>
    <dbReference type="NCBI Taxonomy" id="2138241"/>
    <lineage>
        <taxon>Eukaryota</taxon>
        <taxon>Metazoa</taxon>
        <taxon>Ecdysozoa</taxon>
        <taxon>Nematoda</taxon>
        <taxon>Chromadorea</taxon>
        <taxon>Rhabditida</taxon>
        <taxon>Rhabditina</taxon>
        <taxon>Rhabditomorpha</taxon>
        <taxon>Rhabditoidea</taxon>
        <taxon>Rhabditidae</taxon>
        <taxon>Mesorhabditinae</taxon>
        <taxon>Mesorhabditis</taxon>
    </lineage>
</organism>
<dbReference type="PANTHER" id="PTHR23118">
    <property type="entry name" value="ATP-CITRATE SYNTHASE"/>
    <property type="match status" value="1"/>
</dbReference>
<dbReference type="GO" id="GO:0003878">
    <property type="term" value="F:ATP citrate synthase activity"/>
    <property type="evidence" value="ECO:0007669"/>
    <property type="project" value="TreeGrafter"/>
</dbReference>
<evidence type="ECO:0000313" key="2">
    <source>
        <dbReference type="WBParaSite" id="MBELARI_LOCUS3386"/>
    </source>
</evidence>
<name>A0AAF3F910_9BILA</name>
<dbReference type="InterPro" id="IPR002020">
    <property type="entry name" value="Citrate_synthase"/>
</dbReference>
<sequence length="74" mass="8232">MSGRLQPREEITPRAVPLDYNWACELGIILRPTSFDTSICDERGDERGNGPLYSGVPLSEIVKKLDVERLVAGM</sequence>
<dbReference type="Proteomes" id="UP000887575">
    <property type="component" value="Unassembled WGS sequence"/>
</dbReference>
<accession>A0AAF3F910</accession>